<evidence type="ECO:0000313" key="2">
    <source>
        <dbReference type="Proteomes" id="UP000244890"/>
    </source>
</evidence>
<organism evidence="1 2">
    <name type="scientific">Helicobacter apodemus</name>
    <dbReference type="NCBI Taxonomy" id="135569"/>
    <lineage>
        <taxon>Bacteria</taxon>
        <taxon>Pseudomonadati</taxon>
        <taxon>Campylobacterota</taxon>
        <taxon>Epsilonproteobacteria</taxon>
        <taxon>Campylobacterales</taxon>
        <taxon>Helicobacteraceae</taxon>
        <taxon>Helicobacter</taxon>
    </lineage>
</organism>
<accession>A0A2U8FH36</accession>
<protein>
    <submittedName>
        <fullName evidence="1">Uncharacterized protein</fullName>
    </submittedName>
</protein>
<sequence>MLIALQVLSEEFFSYDPFFYEDRDFIKLLGIMDEKINLNGKWYQVKDAFEGLSIKKIEGDCVILGEKKICLMKKRFLEE</sequence>
<proteinExistence type="predicted"/>
<name>A0A2U8FH36_9HELI</name>
<evidence type="ECO:0000313" key="1">
    <source>
        <dbReference type="EMBL" id="AWI35097.1"/>
    </source>
</evidence>
<dbReference type="EMBL" id="CP021886">
    <property type="protein sequence ID" value="AWI35097.1"/>
    <property type="molecule type" value="Genomic_DNA"/>
</dbReference>
<dbReference type="OrthoDB" id="5327097at2"/>
<reference evidence="1 2" key="1">
    <citation type="submission" date="2017-06" db="EMBL/GenBank/DDBJ databases">
        <title>Complete genome of Helicobacter apodemus.</title>
        <authorList>
            <person name="Cho S."/>
        </authorList>
    </citation>
    <scope>NUCLEOTIDE SEQUENCE [LARGE SCALE GENOMIC DNA]</scope>
    <source>
        <strain evidence="2">SNUVETPUB-15-01</strain>
    </source>
</reference>
<dbReference type="KEGG" id="had:CDV25_06895"/>
<dbReference type="AlphaFoldDB" id="A0A2U8FH36"/>
<dbReference type="Proteomes" id="UP000244890">
    <property type="component" value="Chromosome"/>
</dbReference>
<gene>
    <name evidence="1" type="ORF">CDV25_06895</name>
</gene>